<evidence type="ECO:0000313" key="2">
    <source>
        <dbReference type="EMBL" id="GAA2338816.1"/>
    </source>
</evidence>
<dbReference type="EMBL" id="BAAARA010000003">
    <property type="protein sequence ID" value="GAA2338816.1"/>
    <property type="molecule type" value="Genomic_DNA"/>
</dbReference>
<feature type="domain" description="DUF397" evidence="1">
    <location>
        <begin position="8"/>
        <end position="58"/>
    </location>
</feature>
<evidence type="ECO:0000259" key="1">
    <source>
        <dbReference type="Pfam" id="PF04149"/>
    </source>
</evidence>
<keyword evidence="3" id="KW-1185">Reference proteome</keyword>
<sequence>MEFSPDIWRKSSRSASNASCVEVAVTSERIGVRDTKDRDGGTLVFTPSQWTGFLTTVRERAES</sequence>
<proteinExistence type="predicted"/>
<dbReference type="RefSeq" id="WP_344127870.1">
    <property type="nucleotide sequence ID" value="NZ_BAAARA010000003.1"/>
</dbReference>
<protein>
    <submittedName>
        <fullName evidence="2">DUF397 domain-containing protein</fullName>
    </submittedName>
</protein>
<dbReference type="Pfam" id="PF04149">
    <property type="entry name" value="DUF397"/>
    <property type="match status" value="1"/>
</dbReference>
<dbReference type="InterPro" id="IPR007278">
    <property type="entry name" value="DUF397"/>
</dbReference>
<evidence type="ECO:0000313" key="3">
    <source>
        <dbReference type="Proteomes" id="UP001501218"/>
    </source>
</evidence>
<gene>
    <name evidence="2" type="ORF">GCM10009854_13940</name>
</gene>
<name>A0ABP5SU81_9PSEU</name>
<organism evidence="2 3">
    <name type="scientific">Saccharopolyspora halophila</name>
    <dbReference type="NCBI Taxonomy" id="405551"/>
    <lineage>
        <taxon>Bacteria</taxon>
        <taxon>Bacillati</taxon>
        <taxon>Actinomycetota</taxon>
        <taxon>Actinomycetes</taxon>
        <taxon>Pseudonocardiales</taxon>
        <taxon>Pseudonocardiaceae</taxon>
        <taxon>Saccharopolyspora</taxon>
    </lineage>
</organism>
<reference evidence="3" key="1">
    <citation type="journal article" date="2019" name="Int. J. Syst. Evol. Microbiol.">
        <title>The Global Catalogue of Microorganisms (GCM) 10K type strain sequencing project: providing services to taxonomists for standard genome sequencing and annotation.</title>
        <authorList>
            <consortium name="The Broad Institute Genomics Platform"/>
            <consortium name="The Broad Institute Genome Sequencing Center for Infectious Disease"/>
            <person name="Wu L."/>
            <person name="Ma J."/>
        </authorList>
    </citation>
    <scope>NUCLEOTIDE SEQUENCE [LARGE SCALE GENOMIC DNA]</scope>
    <source>
        <strain evidence="3">JCM 16221</strain>
    </source>
</reference>
<dbReference type="Proteomes" id="UP001501218">
    <property type="component" value="Unassembled WGS sequence"/>
</dbReference>
<accession>A0ABP5SU81</accession>
<comment type="caution">
    <text evidence="2">The sequence shown here is derived from an EMBL/GenBank/DDBJ whole genome shotgun (WGS) entry which is preliminary data.</text>
</comment>